<evidence type="ECO:0000313" key="3">
    <source>
        <dbReference type="Proteomes" id="UP000008136"/>
    </source>
</evidence>
<dbReference type="EMBL" id="CP002588">
    <property type="protein sequence ID" value="AEA47656.1"/>
    <property type="molecule type" value="Genomic_DNA"/>
</dbReference>
<dbReference type="GeneID" id="10394782"/>
<protein>
    <submittedName>
        <fullName evidence="2">PHP domain protein</fullName>
    </submittedName>
</protein>
<dbReference type="PANTHER" id="PTHR42924">
    <property type="entry name" value="EXONUCLEASE"/>
    <property type="match status" value="1"/>
</dbReference>
<dbReference type="RefSeq" id="WP_013684312.1">
    <property type="nucleotide sequence ID" value="NC_015320.1"/>
</dbReference>
<dbReference type="GO" id="GO:0035312">
    <property type="term" value="F:5'-3' DNA exonuclease activity"/>
    <property type="evidence" value="ECO:0007669"/>
    <property type="project" value="TreeGrafter"/>
</dbReference>
<dbReference type="Pfam" id="PF13263">
    <property type="entry name" value="PHP_C"/>
    <property type="match status" value="1"/>
</dbReference>
<dbReference type="SUPFAM" id="SSF89550">
    <property type="entry name" value="PHP domain-like"/>
    <property type="match status" value="1"/>
</dbReference>
<dbReference type="HOGENOM" id="CLU_072983_3_0_2"/>
<feature type="domain" description="Polymerase/histidinol phosphatase N-terminal" evidence="1">
    <location>
        <begin position="4"/>
        <end position="72"/>
    </location>
</feature>
<name>F2KQ53_ARCVS</name>
<dbReference type="OrthoDB" id="50465at2157"/>
<dbReference type="InterPro" id="IPR052018">
    <property type="entry name" value="PHP_domain"/>
</dbReference>
<keyword evidence="3" id="KW-1185">Reference proteome</keyword>
<dbReference type="CDD" id="cd07432">
    <property type="entry name" value="PHP_HisPPase"/>
    <property type="match status" value="1"/>
</dbReference>
<dbReference type="SMART" id="SM00481">
    <property type="entry name" value="POLIIIAc"/>
    <property type="match status" value="1"/>
</dbReference>
<dbReference type="PANTHER" id="PTHR42924:SF3">
    <property type="entry name" value="POLYMERASE_HISTIDINOL PHOSPHATASE N-TERMINAL DOMAIN-CONTAINING PROTEIN"/>
    <property type="match status" value="1"/>
</dbReference>
<evidence type="ECO:0000259" key="1">
    <source>
        <dbReference type="SMART" id="SM00481"/>
    </source>
</evidence>
<accession>F2KQ53</accession>
<gene>
    <name evidence="2" type="ordered locus">Arcve_1656</name>
</gene>
<reference evidence="2 3" key="1">
    <citation type="submission" date="2011-03" db="EMBL/GenBank/DDBJ databases">
        <title>The complete genome of Archaeoglobus veneficus SNP6.</title>
        <authorList>
            <consortium name="US DOE Joint Genome Institute (JGI-PGF)"/>
            <person name="Lucas S."/>
            <person name="Copeland A."/>
            <person name="Lapidus A."/>
            <person name="Bruce D."/>
            <person name="Goodwin L."/>
            <person name="Pitluck S."/>
            <person name="Kyrpides N."/>
            <person name="Mavromatis K."/>
            <person name="Pagani I."/>
            <person name="Ivanova N."/>
            <person name="Mikhailova N."/>
            <person name="Lu M."/>
            <person name="Detter J.C."/>
            <person name="Tapia R."/>
            <person name="Han C."/>
            <person name="Land M."/>
            <person name="Hauser L."/>
            <person name="Markowitz V."/>
            <person name="Cheng J.-F."/>
            <person name="Hugenholtz P."/>
            <person name="Woyke T."/>
            <person name="Wu D."/>
            <person name="Spring S."/>
            <person name="Brambilla E."/>
            <person name="Klenk H.-P."/>
            <person name="Eisen J.A."/>
        </authorList>
    </citation>
    <scope>NUCLEOTIDE SEQUENCE [LARGE SCALE GENOMIC DNA]</scope>
    <source>
        <strain>SNP6</strain>
    </source>
</reference>
<dbReference type="InterPro" id="IPR004013">
    <property type="entry name" value="PHP_dom"/>
</dbReference>
<dbReference type="AlphaFoldDB" id="F2KQ53"/>
<dbReference type="GO" id="GO:0004534">
    <property type="term" value="F:5'-3' RNA exonuclease activity"/>
    <property type="evidence" value="ECO:0007669"/>
    <property type="project" value="TreeGrafter"/>
</dbReference>
<dbReference type="KEGG" id="ave:Arcve_1656"/>
<dbReference type="InterPro" id="IPR016195">
    <property type="entry name" value="Pol/histidinol_Pase-like"/>
</dbReference>
<dbReference type="eggNOG" id="arCOG00302">
    <property type="taxonomic scope" value="Archaea"/>
</dbReference>
<dbReference type="STRING" id="693661.Arcve_1656"/>
<dbReference type="Pfam" id="PF02811">
    <property type="entry name" value="PHP"/>
    <property type="match status" value="1"/>
</dbReference>
<proteinExistence type="predicted"/>
<dbReference type="NCBIfam" id="NF038032">
    <property type="entry name" value="CehA_McbA_metalo"/>
    <property type="match status" value="1"/>
</dbReference>
<sequence length="216" mass="23294">MLIADLHVHSDHSNDGLDSIKALIAAALEKGLNCISITDHNTVNGSLEAIEYVEEEGLPILIIPGVEISTSDGHLLAYGITEDVDPGMSMKETAIAVKKLGGVTAMAHPFQFYRHGIVRFWKAIDVVDAVEIFNAKFYIGLCNVMSGIIAEKYHKPGIAGSDAHSRSAVGYGITVIDAFDVSSALHSIKKGKTCVKGRRIPISLQIRTTLEKLKRG</sequence>
<dbReference type="Proteomes" id="UP000008136">
    <property type="component" value="Chromosome"/>
</dbReference>
<dbReference type="Gene3D" id="3.20.20.140">
    <property type="entry name" value="Metal-dependent hydrolases"/>
    <property type="match status" value="1"/>
</dbReference>
<organism evidence="2 3">
    <name type="scientific">Archaeoglobus veneficus (strain DSM 11195 / SNP6)</name>
    <dbReference type="NCBI Taxonomy" id="693661"/>
    <lineage>
        <taxon>Archaea</taxon>
        <taxon>Methanobacteriati</taxon>
        <taxon>Methanobacteriota</taxon>
        <taxon>Archaeoglobi</taxon>
        <taxon>Archaeoglobales</taxon>
        <taxon>Archaeoglobaceae</taxon>
        <taxon>Archaeoglobus</taxon>
    </lineage>
</organism>
<evidence type="ECO:0000313" key="2">
    <source>
        <dbReference type="EMBL" id="AEA47656.1"/>
    </source>
</evidence>
<dbReference type="InterPro" id="IPR003141">
    <property type="entry name" value="Pol/His_phosphatase_N"/>
</dbReference>